<dbReference type="EMBL" id="JAVIJP010000005">
    <property type="protein sequence ID" value="KAL3652151.1"/>
    <property type="molecule type" value="Genomic_DNA"/>
</dbReference>
<dbReference type="AlphaFoldDB" id="A0ABD3EG46"/>
<keyword evidence="2" id="KW-1185">Reference proteome</keyword>
<evidence type="ECO:0000313" key="1">
    <source>
        <dbReference type="EMBL" id="KAL3652151.1"/>
    </source>
</evidence>
<gene>
    <name evidence="1" type="ORF">CASFOL_001832</name>
</gene>
<accession>A0ABD3EG46</accession>
<dbReference type="Proteomes" id="UP001632038">
    <property type="component" value="Unassembled WGS sequence"/>
</dbReference>
<organism evidence="1 2">
    <name type="scientific">Castilleja foliolosa</name>
    <dbReference type="NCBI Taxonomy" id="1961234"/>
    <lineage>
        <taxon>Eukaryota</taxon>
        <taxon>Viridiplantae</taxon>
        <taxon>Streptophyta</taxon>
        <taxon>Embryophyta</taxon>
        <taxon>Tracheophyta</taxon>
        <taxon>Spermatophyta</taxon>
        <taxon>Magnoliopsida</taxon>
        <taxon>eudicotyledons</taxon>
        <taxon>Gunneridae</taxon>
        <taxon>Pentapetalae</taxon>
        <taxon>asterids</taxon>
        <taxon>lamiids</taxon>
        <taxon>Lamiales</taxon>
        <taxon>Orobanchaceae</taxon>
        <taxon>Pedicularideae</taxon>
        <taxon>Castillejinae</taxon>
        <taxon>Castilleja</taxon>
    </lineage>
</organism>
<reference evidence="2" key="1">
    <citation type="journal article" date="2024" name="IScience">
        <title>Strigolactones Initiate the Formation of Haustorium-like Structures in Castilleja.</title>
        <authorList>
            <person name="Buerger M."/>
            <person name="Peterson D."/>
            <person name="Chory J."/>
        </authorList>
    </citation>
    <scope>NUCLEOTIDE SEQUENCE [LARGE SCALE GENOMIC DNA]</scope>
</reference>
<proteinExistence type="predicted"/>
<protein>
    <submittedName>
        <fullName evidence="1">Uncharacterized protein</fullName>
    </submittedName>
</protein>
<evidence type="ECO:0000313" key="2">
    <source>
        <dbReference type="Proteomes" id="UP001632038"/>
    </source>
</evidence>
<name>A0ABD3EG46_9LAMI</name>
<sequence>MVLGEARVQGAKGGHQWIRQAESSCRDQGAGVDELWFRVGDQFLRFFQVRVRPAHWTKVRHTDFDPNKDYSYPSDGVYKRKICRGRGGIKLNDMVERFAEGEFAVSTDDQLKISKVIFVCSVLFGEDNLKKLIRQKATLKVLKAFRLRKSTKSRVARVR</sequence>
<comment type="caution">
    <text evidence="1">The sequence shown here is derived from an EMBL/GenBank/DDBJ whole genome shotgun (WGS) entry which is preliminary data.</text>
</comment>